<dbReference type="Proteomes" id="UP000659047">
    <property type="component" value="Unassembled WGS sequence"/>
</dbReference>
<organism evidence="1 2">
    <name type="scientific">Tenebrionibacter intestinalis</name>
    <dbReference type="NCBI Taxonomy" id="2799638"/>
    <lineage>
        <taxon>Bacteria</taxon>
        <taxon>Pseudomonadati</taxon>
        <taxon>Pseudomonadota</taxon>
        <taxon>Gammaproteobacteria</taxon>
        <taxon>Enterobacterales</taxon>
        <taxon>Enterobacteriaceae</taxon>
        <taxon>Tenebrionibacter/Tenebrionicola group</taxon>
        <taxon>Tenebrionibacter</taxon>
    </lineage>
</organism>
<comment type="caution">
    <text evidence="1">The sequence shown here is derived from an EMBL/GenBank/DDBJ whole genome shotgun (WGS) entry which is preliminary data.</text>
</comment>
<dbReference type="Pfam" id="PF13992">
    <property type="entry name" value="YecR"/>
    <property type="match status" value="1"/>
</dbReference>
<evidence type="ECO:0008006" key="3">
    <source>
        <dbReference type="Google" id="ProtNLM"/>
    </source>
</evidence>
<dbReference type="InterPro" id="IPR025731">
    <property type="entry name" value="YecR-like"/>
</dbReference>
<gene>
    <name evidence="1" type="ORF">JJB97_00135</name>
</gene>
<dbReference type="AlphaFoldDB" id="A0A8K0XVW6"/>
<accession>A0A8K0XVW6</accession>
<dbReference type="RefSeq" id="WP_238711752.1">
    <property type="nucleotide sequence ID" value="NZ_JAEPBH010000001.1"/>
</dbReference>
<evidence type="ECO:0000313" key="2">
    <source>
        <dbReference type="Proteomes" id="UP000659047"/>
    </source>
</evidence>
<dbReference type="EMBL" id="JAEPBH010000001">
    <property type="protein sequence ID" value="MBK4713763.1"/>
    <property type="molecule type" value="Genomic_DNA"/>
</dbReference>
<keyword evidence="2" id="KW-1185">Reference proteome</keyword>
<proteinExistence type="predicted"/>
<sequence length="107" mass="11778">MKKHLFAVAIIILTGCTFKKEPQIADSDAVSGVVRLSYSTVPLLYGVFDENDAKKTAASQCGKWGYASAQRYGDLIHTCSLYSGPMCMKETVTLEYQCGLKIQDMAR</sequence>
<name>A0A8K0XVW6_9ENTR</name>
<dbReference type="PROSITE" id="PS51257">
    <property type="entry name" value="PROKAR_LIPOPROTEIN"/>
    <property type="match status" value="1"/>
</dbReference>
<protein>
    <recommendedName>
        <fullName evidence="3">Lipoprotein</fullName>
    </recommendedName>
</protein>
<evidence type="ECO:0000313" key="1">
    <source>
        <dbReference type="EMBL" id="MBK4713763.1"/>
    </source>
</evidence>
<reference evidence="1" key="1">
    <citation type="submission" date="2021-01" db="EMBL/GenBank/DDBJ databases">
        <title>Intestinitalea alba gen. nov., sp. nov., a novel genus of the family Enterobacteriaceae, isolated from the gut of the plastic-eating mealworm Tenebrio molitor L.</title>
        <authorList>
            <person name="Yang Y."/>
        </authorList>
    </citation>
    <scope>NUCLEOTIDE SEQUENCE</scope>
    <source>
        <strain evidence="1">BIT-L3</strain>
    </source>
</reference>